<dbReference type="SUPFAM" id="SSF55073">
    <property type="entry name" value="Nucleotide cyclase"/>
    <property type="match status" value="1"/>
</dbReference>
<dbReference type="PANTHER" id="PTHR45138:SF9">
    <property type="entry name" value="DIGUANYLATE CYCLASE DGCM-RELATED"/>
    <property type="match status" value="1"/>
</dbReference>
<evidence type="ECO:0000313" key="3">
    <source>
        <dbReference type="EMBL" id="TDP90638.1"/>
    </source>
</evidence>
<comment type="caution">
    <text evidence="2">The sequence shown here is derived from an EMBL/GenBank/DDBJ whole genome shotgun (WGS) entry which is preliminary data.</text>
</comment>
<proteinExistence type="predicted"/>
<dbReference type="GO" id="GO:1902201">
    <property type="term" value="P:negative regulation of bacterial-type flagellum-dependent cell motility"/>
    <property type="evidence" value="ECO:0007669"/>
    <property type="project" value="TreeGrafter"/>
</dbReference>
<accession>A0A2T5RFA6</accession>
<dbReference type="PANTHER" id="PTHR45138">
    <property type="entry name" value="REGULATORY COMPONENTS OF SENSORY TRANSDUCTION SYSTEM"/>
    <property type="match status" value="1"/>
</dbReference>
<dbReference type="SMART" id="SM00267">
    <property type="entry name" value="GGDEF"/>
    <property type="match status" value="1"/>
</dbReference>
<dbReference type="GO" id="GO:0052621">
    <property type="term" value="F:diguanylate cyclase activity"/>
    <property type="evidence" value="ECO:0007669"/>
    <property type="project" value="TreeGrafter"/>
</dbReference>
<name>A0A2T5RFA6_9FIRM</name>
<organism evidence="2 4">
    <name type="scientific">Halanaerobium saccharolyticum</name>
    <dbReference type="NCBI Taxonomy" id="43595"/>
    <lineage>
        <taxon>Bacteria</taxon>
        <taxon>Bacillati</taxon>
        <taxon>Bacillota</taxon>
        <taxon>Clostridia</taxon>
        <taxon>Halanaerobiales</taxon>
        <taxon>Halanaerobiaceae</taxon>
        <taxon>Halanaerobium</taxon>
    </lineage>
</organism>
<dbReference type="PROSITE" id="PS50887">
    <property type="entry name" value="GGDEF"/>
    <property type="match status" value="1"/>
</dbReference>
<dbReference type="GO" id="GO:0005886">
    <property type="term" value="C:plasma membrane"/>
    <property type="evidence" value="ECO:0007669"/>
    <property type="project" value="TreeGrafter"/>
</dbReference>
<dbReference type="InterPro" id="IPR029787">
    <property type="entry name" value="Nucleotide_cyclase"/>
</dbReference>
<dbReference type="CDD" id="cd01949">
    <property type="entry name" value="GGDEF"/>
    <property type="match status" value="1"/>
</dbReference>
<dbReference type="AlphaFoldDB" id="A0A2T5RFA6"/>
<dbReference type="InterPro" id="IPR050469">
    <property type="entry name" value="Diguanylate_Cyclase"/>
</dbReference>
<evidence type="ECO:0000313" key="2">
    <source>
        <dbReference type="EMBL" id="PTV92993.1"/>
    </source>
</evidence>
<protein>
    <submittedName>
        <fullName evidence="2">Diguanylate cyclase (GGDEF)-like protein</fullName>
    </submittedName>
</protein>
<dbReference type="EMBL" id="QAXS01000058">
    <property type="protein sequence ID" value="PTV92993.1"/>
    <property type="molecule type" value="Genomic_DNA"/>
</dbReference>
<dbReference type="OrthoDB" id="9805474at2"/>
<dbReference type="InterPro" id="IPR043128">
    <property type="entry name" value="Rev_trsase/Diguanyl_cyclase"/>
</dbReference>
<evidence type="ECO:0000259" key="1">
    <source>
        <dbReference type="PROSITE" id="PS50887"/>
    </source>
</evidence>
<dbReference type="Pfam" id="PF00990">
    <property type="entry name" value="GGDEF"/>
    <property type="match status" value="1"/>
</dbReference>
<gene>
    <name evidence="3" type="ORF">C7957_1196</name>
    <name evidence="2" type="ORF">C8C76_1581</name>
</gene>
<sequence>MKKLQIFICENFYPEYQAALQREGINDVNLSIFPSLCDSKKEKSEVTKIFSKAKKEQSVLICSRSCDALKLINEEIITETISSNYCFSNLISDEFLNYLIAQGNYIISTGWLKKWKSHLANMGFDKETARMFFKETSKQIVFLDAKIYDNAEDSLKELSSYLDLPYLIVPINLKIIQLLLKSKVYEWRLHNQKQENTGVINELRSQCADYAAVFDILGEISSYTNRRDVIGKVKDLFMMVFGVQKFKFWSGNSKLMPSELRDFKSNDDNYLMLKNENRFCIKVSWNDHLYGVLDASAFLFSKYIERYLNLALDISKFLGLVLYNNEQYEKIVKSENKLKYISFHDSMTGLYNRNYLNQLLTNKVDNEVKIIFMFDIDKLKYVNDNFGHIEGDKLIKSFADILNQCFRKEDIVIKIGGDEFTAFLYDGDEKTAKSIKNRILNLIDRYNEKLEKKHLKLSVSIGYVINQNNNETIEDFMKKADNLMYRDKMRKD</sequence>
<dbReference type="Proteomes" id="UP000295176">
    <property type="component" value="Unassembled WGS sequence"/>
</dbReference>
<evidence type="ECO:0000313" key="5">
    <source>
        <dbReference type="Proteomes" id="UP000295176"/>
    </source>
</evidence>
<dbReference type="GO" id="GO:0043709">
    <property type="term" value="P:cell adhesion involved in single-species biofilm formation"/>
    <property type="evidence" value="ECO:0007669"/>
    <property type="project" value="TreeGrafter"/>
</dbReference>
<dbReference type="NCBIfam" id="TIGR00254">
    <property type="entry name" value="GGDEF"/>
    <property type="match status" value="1"/>
</dbReference>
<reference evidence="2 4" key="1">
    <citation type="submission" date="2018-04" db="EMBL/GenBank/DDBJ databases">
        <title>Subsurface microbial communities from deep shales in Ohio and West Virginia, USA.</title>
        <authorList>
            <person name="Wrighton K."/>
        </authorList>
    </citation>
    <scope>NUCLEOTIDE SEQUENCE [LARGE SCALE GENOMIC DNA]</scope>
    <source>
        <strain evidence="3 5">MSL 7</strain>
        <strain evidence="2 4">WC1</strain>
    </source>
</reference>
<feature type="domain" description="GGDEF" evidence="1">
    <location>
        <begin position="367"/>
        <end position="492"/>
    </location>
</feature>
<dbReference type="InterPro" id="IPR000160">
    <property type="entry name" value="GGDEF_dom"/>
</dbReference>
<dbReference type="RefSeq" id="WP_108142831.1">
    <property type="nucleotide sequence ID" value="NZ_QAXS01000058.1"/>
</dbReference>
<dbReference type="Gene3D" id="3.30.70.270">
    <property type="match status" value="1"/>
</dbReference>
<evidence type="ECO:0000313" key="4">
    <source>
        <dbReference type="Proteomes" id="UP000244089"/>
    </source>
</evidence>
<dbReference type="EMBL" id="SNXX01000019">
    <property type="protein sequence ID" value="TDP90638.1"/>
    <property type="molecule type" value="Genomic_DNA"/>
</dbReference>
<dbReference type="Proteomes" id="UP000244089">
    <property type="component" value="Unassembled WGS sequence"/>
</dbReference>